<protein>
    <submittedName>
        <fullName evidence="1">Uncharacterized protein</fullName>
    </submittedName>
</protein>
<name>A0A8S9GQ53_BRACR</name>
<dbReference type="SUPFAM" id="SSF53383">
    <property type="entry name" value="PLP-dependent transferases"/>
    <property type="match status" value="1"/>
</dbReference>
<accession>A0A8S9GQ53</accession>
<evidence type="ECO:0000313" key="1">
    <source>
        <dbReference type="EMBL" id="KAF2547943.1"/>
    </source>
</evidence>
<organism evidence="1">
    <name type="scientific">Brassica cretica</name>
    <name type="common">Mustard</name>
    <dbReference type="NCBI Taxonomy" id="69181"/>
    <lineage>
        <taxon>Eukaryota</taxon>
        <taxon>Viridiplantae</taxon>
        <taxon>Streptophyta</taxon>
        <taxon>Embryophyta</taxon>
        <taxon>Tracheophyta</taxon>
        <taxon>Spermatophyta</taxon>
        <taxon>Magnoliopsida</taxon>
        <taxon>eudicotyledons</taxon>
        <taxon>Gunneridae</taxon>
        <taxon>Pentapetalae</taxon>
        <taxon>rosids</taxon>
        <taxon>malvids</taxon>
        <taxon>Brassicales</taxon>
        <taxon>Brassicaceae</taxon>
        <taxon>Brassiceae</taxon>
        <taxon>Brassica</taxon>
    </lineage>
</organism>
<dbReference type="EMBL" id="QGKY02001925">
    <property type="protein sequence ID" value="KAF2547943.1"/>
    <property type="molecule type" value="Genomic_DNA"/>
</dbReference>
<reference evidence="1" key="1">
    <citation type="submission" date="2019-12" db="EMBL/GenBank/DDBJ databases">
        <title>Genome sequencing and annotation of Brassica cretica.</title>
        <authorList>
            <person name="Studholme D.J."/>
            <person name="Sarris P.F."/>
        </authorList>
    </citation>
    <scope>NUCLEOTIDE SEQUENCE</scope>
    <source>
        <strain evidence="1">PFS-102/07</strain>
        <tissue evidence="1">Leaf</tissue>
    </source>
</reference>
<gene>
    <name evidence="1" type="ORF">F2Q70_00022629</name>
</gene>
<proteinExistence type="predicted"/>
<comment type="caution">
    <text evidence="1">The sequence shown here is derived from an EMBL/GenBank/DDBJ whole genome shotgun (WGS) entry which is preliminary data.</text>
</comment>
<dbReference type="Gene3D" id="3.90.1150.10">
    <property type="entry name" value="Aspartate Aminotransferase, domain 1"/>
    <property type="match status" value="1"/>
</dbReference>
<dbReference type="InterPro" id="IPR015422">
    <property type="entry name" value="PyrdxlP-dep_Trfase_small"/>
</dbReference>
<dbReference type="AlphaFoldDB" id="A0A8S9GQ53"/>
<dbReference type="InterPro" id="IPR015424">
    <property type="entry name" value="PyrdxlP-dep_Trfase"/>
</dbReference>
<sequence length="81" mass="9264">MIKDNQTFVIVKLRLKQCVGEYFAAECKKHGMIVRVAGDLIMMCPPLIISPEEINELITIYGKALKATEERVKELKTQQKK</sequence>